<evidence type="ECO:0000256" key="1">
    <source>
        <dbReference type="SAM" id="Phobius"/>
    </source>
</evidence>
<evidence type="ECO:0000259" key="2">
    <source>
        <dbReference type="SMART" id="SM00471"/>
    </source>
</evidence>
<dbReference type="NCBIfam" id="TIGR00277">
    <property type="entry name" value="HDIG"/>
    <property type="match status" value="1"/>
</dbReference>
<dbReference type="SUPFAM" id="SSF109604">
    <property type="entry name" value="HD-domain/PDEase-like"/>
    <property type="match status" value="1"/>
</dbReference>
<dbReference type="InterPro" id="IPR052722">
    <property type="entry name" value="PgpH_phosphodiesterase"/>
</dbReference>
<organism evidence="3 4">
    <name type="scientific">Candidatus Raymondbacteria bacterium RIFOXYD12_FULL_49_13</name>
    <dbReference type="NCBI Taxonomy" id="1817890"/>
    <lineage>
        <taxon>Bacteria</taxon>
        <taxon>Raymondiibacteriota</taxon>
    </lineage>
</organism>
<dbReference type="PANTHER" id="PTHR36442">
    <property type="entry name" value="CYCLIC-DI-AMP PHOSPHODIESTERASE PGPH"/>
    <property type="match status" value="1"/>
</dbReference>
<feature type="transmembrane region" description="Helical" evidence="1">
    <location>
        <begin position="503"/>
        <end position="524"/>
    </location>
</feature>
<dbReference type="CDD" id="cd00077">
    <property type="entry name" value="HDc"/>
    <property type="match status" value="1"/>
</dbReference>
<feature type="transmembrane region" description="Helical" evidence="1">
    <location>
        <begin position="34"/>
        <end position="50"/>
    </location>
</feature>
<dbReference type="AlphaFoldDB" id="A0A1F7F091"/>
<dbReference type="Pfam" id="PF07697">
    <property type="entry name" value="7TMR-HDED"/>
    <property type="match status" value="1"/>
</dbReference>
<feature type="transmembrane region" description="Helical" evidence="1">
    <location>
        <begin position="403"/>
        <end position="433"/>
    </location>
</feature>
<dbReference type="EMBL" id="MFYX01000155">
    <property type="protein sequence ID" value="OGK00070.1"/>
    <property type="molecule type" value="Genomic_DNA"/>
</dbReference>
<feature type="transmembrane region" description="Helical" evidence="1">
    <location>
        <begin position="330"/>
        <end position="351"/>
    </location>
</feature>
<dbReference type="Pfam" id="PF07698">
    <property type="entry name" value="7TM-7TMR_HD"/>
    <property type="match status" value="1"/>
</dbReference>
<gene>
    <name evidence="3" type="ORF">A2519_22345</name>
</gene>
<keyword evidence="1" id="KW-0472">Membrane</keyword>
<comment type="caution">
    <text evidence="3">The sequence shown here is derived from an EMBL/GenBank/DDBJ whole genome shotgun (WGS) entry which is preliminary data.</text>
</comment>
<feature type="domain" description="HD/PDEase" evidence="2">
    <location>
        <begin position="553"/>
        <end position="709"/>
    </location>
</feature>
<dbReference type="Pfam" id="PF01966">
    <property type="entry name" value="HD"/>
    <property type="match status" value="1"/>
</dbReference>
<name>A0A1F7F091_UNCRA</name>
<dbReference type="InterPro" id="IPR011621">
    <property type="entry name" value="Metal-dep_PHydrolase_7TM_intra"/>
</dbReference>
<dbReference type="Gene3D" id="1.10.3210.10">
    <property type="entry name" value="Hypothetical protein af1432"/>
    <property type="match status" value="1"/>
</dbReference>
<dbReference type="InterPro" id="IPR006674">
    <property type="entry name" value="HD_domain"/>
</dbReference>
<feature type="transmembrane region" description="Helical" evidence="1">
    <location>
        <begin position="468"/>
        <end position="491"/>
    </location>
</feature>
<dbReference type="InterPro" id="IPR006675">
    <property type="entry name" value="HDIG_dom"/>
</dbReference>
<reference evidence="3 4" key="1">
    <citation type="journal article" date="2016" name="Nat. Commun.">
        <title>Thousands of microbial genomes shed light on interconnected biogeochemical processes in an aquifer system.</title>
        <authorList>
            <person name="Anantharaman K."/>
            <person name="Brown C.T."/>
            <person name="Hug L.A."/>
            <person name="Sharon I."/>
            <person name="Castelle C.J."/>
            <person name="Probst A.J."/>
            <person name="Thomas B.C."/>
            <person name="Singh A."/>
            <person name="Wilkins M.J."/>
            <person name="Karaoz U."/>
            <person name="Brodie E.L."/>
            <person name="Williams K.H."/>
            <person name="Hubbard S.S."/>
            <person name="Banfield J.F."/>
        </authorList>
    </citation>
    <scope>NUCLEOTIDE SEQUENCE [LARGE SCALE GENOMIC DNA]</scope>
</reference>
<sequence length="785" mass="89296">MASNFKTVRLKKKDETQFGRSTALSFPLSTAGRLRVLLFVLVCIFINLIFPPEKIYESFDIPKEGDITKKPIIAPFTFDILKTDEELQRERAEAMAKVLPVLEYDYDVTEKIFNRFTWFFDNMTLLNAHETPDSVKQRLWADLKKDVSVSTIKAFTRGKVNADNLLFIIDNMLDEGISAVLVVRDIKERDDFKARYNIDFVNYLQYKGDFVTLLRDEGERTVPAKSLLVKEGVIEREKAQLKKMFPPGVLEAVYELIYAYVSPNIFYSEELTSQRRVLAANSVLKTSGKVIKDLEIVGKNKLVTPDIYRKIYSLQIAQESMRKDTSFDKIMPIMGRVFLNTLIVGLFFLFASQRRKDCFTKPAHIASIVLVLALQYTLLVATLKIVDVFLVPLDWNEKVEFAYLLPMVLGPMLITVLFDFEMGGVFCLTMAFLAGVVLHFEFRMTLVHFFAGLVAAAGVRNIRYRSQFFLTLLLYSFAYFVLITAMSLIKFGQYDQMTLFKNFGLAGLSGAISIMLAITLIWIFEKTFGITTNLSLIELSDMNSPVLKRLSIEAPGTYHHSVLIGNLAESAAEAISANPLKTRVLAYYHDIGKIHKPEYFIENQGNNNLHDKISPRMSALIISSHVKQGIDLAKRYKLPAAIRDVIKEHHGTTLISFFYEKAKELDETSRIMREEFCYPGPKPQTKESALIMLADSVEAASRALSEPTTSRLRSLTDSIIESKIADGQLDNCDLTFSDLAKIKESFMPVLAGMFHTRIEYPETDMKKTERRVVRPPEERPLQGNL</sequence>
<evidence type="ECO:0000313" key="4">
    <source>
        <dbReference type="Proteomes" id="UP000179243"/>
    </source>
</evidence>
<accession>A0A1F7F091</accession>
<dbReference type="PANTHER" id="PTHR36442:SF1">
    <property type="entry name" value="CYCLIC-DI-AMP PHOSPHODIESTERASE PGPH"/>
    <property type="match status" value="1"/>
</dbReference>
<proteinExistence type="predicted"/>
<keyword evidence="1" id="KW-0812">Transmembrane</keyword>
<dbReference type="InterPro" id="IPR011624">
    <property type="entry name" value="Metal-dep_PHydrolase_7TM_extra"/>
</dbReference>
<dbReference type="Proteomes" id="UP000179243">
    <property type="component" value="Unassembled WGS sequence"/>
</dbReference>
<dbReference type="SMART" id="SM00471">
    <property type="entry name" value="HDc"/>
    <property type="match status" value="1"/>
</dbReference>
<feature type="transmembrane region" description="Helical" evidence="1">
    <location>
        <begin position="363"/>
        <end position="383"/>
    </location>
</feature>
<keyword evidence="1" id="KW-1133">Transmembrane helix</keyword>
<evidence type="ECO:0000313" key="3">
    <source>
        <dbReference type="EMBL" id="OGK00070.1"/>
    </source>
</evidence>
<protein>
    <recommendedName>
        <fullName evidence="2">HD/PDEase domain-containing protein</fullName>
    </recommendedName>
</protein>
<dbReference type="InterPro" id="IPR003607">
    <property type="entry name" value="HD/PDEase_dom"/>
</dbReference>